<sequence length="153" mass="17784">MINLEASNSGEKNSHFVQHPREALLPTLDLENTTNSSGDQHDLDDTYQVQELVEMYKDRNRTLFLVRWANGGTTWEPEENINDPQLIDDIMKNYQGFKNGVEVEKTRAAKNGKLEYYVRFKDYIGSERDSCWWVSENVIHPDNRKPGLLSCIF</sequence>
<reference evidence="1" key="2">
    <citation type="submission" date="2021-10" db="EMBL/GenBank/DDBJ databases">
        <authorList>
            <person name="Piombo E."/>
        </authorList>
    </citation>
    <scope>NUCLEOTIDE SEQUENCE</scope>
</reference>
<accession>A0ACA9U612</accession>
<dbReference type="EMBL" id="CADEHS020000038">
    <property type="protein sequence ID" value="CAG9948761.1"/>
    <property type="molecule type" value="Genomic_DNA"/>
</dbReference>
<evidence type="ECO:0000313" key="2">
    <source>
        <dbReference type="Proteomes" id="UP000836387"/>
    </source>
</evidence>
<name>A0ACA9U612_BIOOC</name>
<comment type="caution">
    <text evidence="1">The sequence shown here is derived from an EMBL/GenBank/DDBJ whole genome shotgun (WGS) entry which is preliminary data.</text>
</comment>
<protein>
    <submittedName>
        <fullName evidence="1">Uncharacterized protein</fullName>
    </submittedName>
</protein>
<proteinExistence type="predicted"/>
<reference evidence="1" key="1">
    <citation type="submission" date="2020-04" db="EMBL/GenBank/DDBJ databases">
        <authorList>
            <person name="Broberg M."/>
        </authorList>
    </citation>
    <scope>NUCLEOTIDE SEQUENCE</scope>
</reference>
<keyword evidence="2" id="KW-1185">Reference proteome</keyword>
<organism evidence="1 2">
    <name type="scientific">Clonostachys rosea f. rosea IK726</name>
    <dbReference type="NCBI Taxonomy" id="1349383"/>
    <lineage>
        <taxon>Eukaryota</taxon>
        <taxon>Fungi</taxon>
        <taxon>Dikarya</taxon>
        <taxon>Ascomycota</taxon>
        <taxon>Pezizomycotina</taxon>
        <taxon>Sordariomycetes</taxon>
        <taxon>Hypocreomycetidae</taxon>
        <taxon>Hypocreales</taxon>
        <taxon>Bionectriaceae</taxon>
        <taxon>Clonostachys</taxon>
    </lineage>
</organism>
<evidence type="ECO:0000313" key="1">
    <source>
        <dbReference type="EMBL" id="CAG9948761.1"/>
    </source>
</evidence>
<dbReference type="Proteomes" id="UP000836387">
    <property type="component" value="Unassembled WGS sequence"/>
</dbReference>
<gene>
    <name evidence="1" type="ORF">CRV2_00018052</name>
</gene>